<organism evidence="5 6">
    <name type="scientific">Symbiodinium natans</name>
    <dbReference type="NCBI Taxonomy" id="878477"/>
    <lineage>
        <taxon>Eukaryota</taxon>
        <taxon>Sar</taxon>
        <taxon>Alveolata</taxon>
        <taxon>Dinophyceae</taxon>
        <taxon>Suessiales</taxon>
        <taxon>Symbiodiniaceae</taxon>
        <taxon>Symbiodinium</taxon>
    </lineage>
</organism>
<protein>
    <submittedName>
        <fullName evidence="5">TatD protein</fullName>
    </submittedName>
</protein>
<dbReference type="EMBL" id="CAJNDS010002191">
    <property type="protein sequence ID" value="CAE7366299.1"/>
    <property type="molecule type" value="Genomic_DNA"/>
</dbReference>
<evidence type="ECO:0000313" key="6">
    <source>
        <dbReference type="Proteomes" id="UP000604046"/>
    </source>
</evidence>
<dbReference type="GO" id="GO:0008310">
    <property type="term" value="F:single-stranded DNA 3'-5' DNA exonuclease activity"/>
    <property type="evidence" value="ECO:0007669"/>
    <property type="project" value="TreeGrafter"/>
</dbReference>
<comment type="similarity">
    <text evidence="1">Belongs to the metallo-dependent hydrolases superfamily. TatD-type hydrolase family.</text>
</comment>
<dbReference type="Gene3D" id="3.10.490.10">
    <property type="entry name" value="Gamma-glutamyl cyclotransferase-like"/>
    <property type="match status" value="1"/>
</dbReference>
<keyword evidence="2" id="KW-0540">Nuclease</keyword>
<dbReference type="GO" id="GO:0046872">
    <property type="term" value="F:metal ion binding"/>
    <property type="evidence" value="ECO:0007669"/>
    <property type="project" value="UniProtKB-KW"/>
</dbReference>
<dbReference type="Proteomes" id="UP000604046">
    <property type="component" value="Unassembled WGS sequence"/>
</dbReference>
<keyword evidence="4" id="KW-0378">Hydrolase</keyword>
<evidence type="ECO:0000256" key="2">
    <source>
        <dbReference type="ARBA" id="ARBA00022722"/>
    </source>
</evidence>
<name>A0A812Q061_9DINO</name>
<dbReference type="InterPro" id="IPR013024">
    <property type="entry name" value="GGCT-like"/>
</dbReference>
<dbReference type="PANTHER" id="PTHR10060">
    <property type="entry name" value="TATD FAMILY DEOXYRIBONUCLEASE"/>
    <property type="match status" value="1"/>
</dbReference>
<dbReference type="CDD" id="cd06661">
    <property type="entry name" value="GGCT_like"/>
    <property type="match status" value="1"/>
</dbReference>
<evidence type="ECO:0000256" key="3">
    <source>
        <dbReference type="ARBA" id="ARBA00022723"/>
    </source>
</evidence>
<evidence type="ECO:0000313" key="5">
    <source>
        <dbReference type="EMBL" id="CAE7366299.1"/>
    </source>
</evidence>
<comment type="caution">
    <text evidence="5">The sequence shown here is derived from an EMBL/GenBank/DDBJ whole genome shotgun (WGS) entry which is preliminary data.</text>
</comment>
<proteinExistence type="inferred from homology"/>
<dbReference type="Gene3D" id="3.20.20.140">
    <property type="entry name" value="Metal-dependent hydrolases"/>
    <property type="match status" value="1"/>
</dbReference>
<dbReference type="InterPro" id="IPR032466">
    <property type="entry name" value="Metal_Hydrolase"/>
</dbReference>
<dbReference type="AlphaFoldDB" id="A0A812Q061"/>
<reference evidence="5" key="1">
    <citation type="submission" date="2021-02" db="EMBL/GenBank/DDBJ databases">
        <authorList>
            <person name="Dougan E. K."/>
            <person name="Rhodes N."/>
            <person name="Thang M."/>
            <person name="Chan C."/>
        </authorList>
    </citation>
    <scope>NUCLEOTIDE SEQUENCE</scope>
</reference>
<accession>A0A812Q061</accession>
<dbReference type="OrthoDB" id="6079689at2759"/>
<dbReference type="Pfam" id="PF01026">
    <property type="entry name" value="TatD_DNase"/>
    <property type="match status" value="1"/>
</dbReference>
<dbReference type="InterPro" id="IPR001130">
    <property type="entry name" value="TatD-like"/>
</dbReference>
<keyword evidence="6" id="KW-1185">Reference proteome</keyword>
<evidence type="ECO:0000256" key="4">
    <source>
        <dbReference type="ARBA" id="ARBA00022801"/>
    </source>
</evidence>
<dbReference type="GO" id="GO:0005829">
    <property type="term" value="C:cytosol"/>
    <property type="evidence" value="ECO:0007669"/>
    <property type="project" value="TreeGrafter"/>
</dbReference>
<dbReference type="CDD" id="cd01310">
    <property type="entry name" value="TatD_DNAse"/>
    <property type="match status" value="1"/>
</dbReference>
<dbReference type="SUPFAM" id="SSF51556">
    <property type="entry name" value="Metallo-dependent hydrolases"/>
    <property type="match status" value="1"/>
</dbReference>
<dbReference type="InterPro" id="IPR050891">
    <property type="entry name" value="TatD-type_Hydrolase"/>
</dbReference>
<sequence length="559" mass="61656">MPRWRSSGWVSSEHQFGQAWSAYPSRSGWRETSLRKEGADDRPAHDSASVWYFGFGANINPWKLRERRGIIPLAEFPGKLPGWRLLFNHKGGMGNIERLDAADDGPDAVHGILLQLSARDFNKLCQMEYEYRTVQINVESYDGRVISAQAFVSPPEWKLPTNVAPPERYLKLIRDGCKEMGIDMSYQDWLNSIASNRGRRGSEYWDAPANNKKKARSTSPVQKEGPLKIGALSAFAVDGLVDIGANLNKCSSQDLASQLLRASAAKVGHVILTGCSLVAYVACFCCQASCIGSFGLQLMAVADGNSPSEAVSRDRRTRAAFARNGLGRIQQTELKMLPSLYFTAGVHPHDAKSCNVETLDALRALANQTACVAIGECGLDYDRMFSPRDVQLNWCRKQVELAVELRMPLFLHERDRDSSKGKPLGSSDDLLKILAESGVDPKKACIHCFTGKAEDLQAYVSKGYFIGLTGFAGMKRRGAHIRSLLQNGALPLDQLMIETDCPFMMPDKEYLPEALGVRGRTNEPCFMPAVCRAVAECLEVSAEDVAKVTTTNAVRFFGL</sequence>
<evidence type="ECO:0000256" key="1">
    <source>
        <dbReference type="ARBA" id="ARBA00009275"/>
    </source>
</evidence>
<gene>
    <name evidence="5" type="primary">tatD</name>
    <name evidence="5" type="ORF">SNAT2548_LOCUS19892</name>
</gene>
<dbReference type="PANTHER" id="PTHR10060:SF15">
    <property type="entry name" value="DEOXYRIBONUCLEASE TATDN1"/>
    <property type="match status" value="1"/>
</dbReference>
<keyword evidence="3" id="KW-0479">Metal-binding</keyword>